<protein>
    <submittedName>
        <fullName evidence="1">Uncharacterized protein</fullName>
    </submittedName>
</protein>
<reference evidence="1 2" key="1">
    <citation type="submission" date="2018-11" db="EMBL/GenBank/DDBJ databases">
        <title>Lysobacter cryohumiis sp. nov., isolated from soil in the Tianshan Mountains, Xinjiang, China.</title>
        <authorList>
            <person name="Luo Y."/>
            <person name="Sheng H."/>
        </authorList>
    </citation>
    <scope>NUCLEOTIDE SEQUENCE [LARGE SCALE GENOMIC DNA]</scope>
    <source>
        <strain evidence="1 2">ZS60</strain>
    </source>
</reference>
<gene>
    <name evidence="1" type="ORF">EER27_09440</name>
</gene>
<name>A0A3M8SSC9_9GAMM</name>
<accession>A0A3M8SSC9</accession>
<dbReference type="Proteomes" id="UP000267049">
    <property type="component" value="Unassembled WGS sequence"/>
</dbReference>
<keyword evidence="2" id="KW-1185">Reference proteome</keyword>
<organism evidence="1 2">
    <name type="scientific">Montanilutibacter psychrotolerans</name>
    <dbReference type="NCBI Taxonomy" id="1327343"/>
    <lineage>
        <taxon>Bacteria</taxon>
        <taxon>Pseudomonadati</taxon>
        <taxon>Pseudomonadota</taxon>
        <taxon>Gammaproteobacteria</taxon>
        <taxon>Lysobacterales</taxon>
        <taxon>Lysobacteraceae</taxon>
        <taxon>Montanilutibacter</taxon>
    </lineage>
</organism>
<comment type="caution">
    <text evidence="1">The sequence shown here is derived from an EMBL/GenBank/DDBJ whole genome shotgun (WGS) entry which is preliminary data.</text>
</comment>
<proteinExistence type="predicted"/>
<evidence type="ECO:0000313" key="2">
    <source>
        <dbReference type="Proteomes" id="UP000267049"/>
    </source>
</evidence>
<evidence type="ECO:0000313" key="1">
    <source>
        <dbReference type="EMBL" id="RNF83605.1"/>
    </source>
</evidence>
<dbReference type="EMBL" id="RIBS01000004">
    <property type="protein sequence ID" value="RNF83605.1"/>
    <property type="molecule type" value="Genomic_DNA"/>
</dbReference>
<dbReference type="AlphaFoldDB" id="A0A3M8SSC9"/>
<sequence>MIEQLRSQPKNTDFSALETVTSRETCFIDQGGIAHIGAWALRVRDGKAVLVRSGPRAPVMMVPIAYLTYVDGRWDVTEIDLSTVRGR</sequence>